<dbReference type="PANTHER" id="PTHR43680">
    <property type="entry name" value="NITRATE REDUCTASE MOLYBDENUM COFACTOR ASSEMBLY CHAPERONE"/>
    <property type="match status" value="1"/>
</dbReference>
<dbReference type="GO" id="GO:0016530">
    <property type="term" value="F:metallochaperone activity"/>
    <property type="evidence" value="ECO:0007669"/>
    <property type="project" value="TreeGrafter"/>
</dbReference>
<dbReference type="InterPro" id="IPR036411">
    <property type="entry name" value="TorD-like_sf"/>
</dbReference>
<dbReference type="AlphaFoldDB" id="A0A3B0W6M6"/>
<dbReference type="GO" id="GO:0042128">
    <property type="term" value="P:nitrate assimilation"/>
    <property type="evidence" value="ECO:0007669"/>
    <property type="project" value="UniProtKB-KW"/>
</dbReference>
<keyword evidence="1" id="KW-0534">Nitrate assimilation</keyword>
<dbReference type="EC" id="1.7.99.4" evidence="2"/>
<keyword evidence="2" id="KW-0560">Oxidoreductase</keyword>
<proteinExistence type="predicted"/>
<dbReference type="GO" id="GO:0051131">
    <property type="term" value="P:chaperone-mediated protein complex assembly"/>
    <property type="evidence" value="ECO:0007669"/>
    <property type="project" value="InterPro"/>
</dbReference>
<dbReference type="SUPFAM" id="SSF89155">
    <property type="entry name" value="TorD-like"/>
    <property type="match status" value="1"/>
</dbReference>
<name>A0A3B0W6M6_9ZZZZ</name>
<organism evidence="2">
    <name type="scientific">hydrothermal vent metagenome</name>
    <dbReference type="NCBI Taxonomy" id="652676"/>
    <lineage>
        <taxon>unclassified sequences</taxon>
        <taxon>metagenomes</taxon>
        <taxon>ecological metagenomes</taxon>
    </lineage>
</organism>
<dbReference type="Pfam" id="PF02613">
    <property type="entry name" value="Nitrate_red_del"/>
    <property type="match status" value="1"/>
</dbReference>
<evidence type="ECO:0000256" key="1">
    <source>
        <dbReference type="ARBA" id="ARBA00023063"/>
    </source>
</evidence>
<reference evidence="2" key="1">
    <citation type="submission" date="2018-06" db="EMBL/GenBank/DDBJ databases">
        <authorList>
            <person name="Zhirakovskaya E."/>
        </authorList>
    </citation>
    <scope>NUCLEOTIDE SEQUENCE</scope>
</reference>
<protein>
    <submittedName>
        <fullName evidence="2">Respiratory nitrate reductase delta chain</fullName>
        <ecNumber evidence="2">1.7.99.4</ecNumber>
    </submittedName>
</protein>
<dbReference type="InterPro" id="IPR003765">
    <property type="entry name" value="NO3_reductase_chaperone_NarJ"/>
</dbReference>
<gene>
    <name evidence="2" type="ORF">MNBD_GAMMA02-838</name>
</gene>
<dbReference type="Gene3D" id="1.10.3480.10">
    <property type="entry name" value="TorD-like"/>
    <property type="match status" value="1"/>
</dbReference>
<evidence type="ECO:0000313" key="2">
    <source>
        <dbReference type="EMBL" id="VAW48003.1"/>
    </source>
</evidence>
<sequence>MKTYRVLSLLLSYPKQEWLDHLTEFRQALDQEQLLSKSKIKGLNELMDRLETNDLIDLQEHYVATFDRGPAHSLHLFEHIHGESRDRGQAMIDLMEMYSVNGFGIATSELPDHLPVFLEFLSSGTPKEASHVLGETGKVLMLIKERMAKKKLDYRYIFSALTELGKSKVNRKKIKQLVAQEQDEVSFEDIDKQWVEPEAFGKNPFKSRNYLNQKIKVNIQESKGQPFDSTGVIS</sequence>
<accession>A0A3B0W6M6</accession>
<dbReference type="GO" id="GO:0051082">
    <property type="term" value="F:unfolded protein binding"/>
    <property type="evidence" value="ECO:0007669"/>
    <property type="project" value="InterPro"/>
</dbReference>
<dbReference type="EMBL" id="UOFA01000380">
    <property type="protein sequence ID" value="VAW48003.1"/>
    <property type="molecule type" value="Genomic_DNA"/>
</dbReference>
<dbReference type="PANTHER" id="PTHR43680:SF2">
    <property type="entry name" value="NITRATE REDUCTASE MOLYBDENUM COFACTOR ASSEMBLY CHAPERONE NARJ"/>
    <property type="match status" value="1"/>
</dbReference>
<dbReference type="InterPro" id="IPR020945">
    <property type="entry name" value="DMSO/NO3_reduct_chaperone"/>
</dbReference>
<dbReference type="GO" id="GO:0016491">
    <property type="term" value="F:oxidoreductase activity"/>
    <property type="evidence" value="ECO:0007669"/>
    <property type="project" value="UniProtKB-KW"/>
</dbReference>
<dbReference type="NCBIfam" id="TIGR00684">
    <property type="entry name" value="narJ"/>
    <property type="match status" value="1"/>
</dbReference>